<evidence type="ECO:0000313" key="3">
    <source>
        <dbReference type="Proteomes" id="UP001460270"/>
    </source>
</evidence>
<organism evidence="2 3">
    <name type="scientific">Mugilogobius chulae</name>
    <name type="common">yellowstripe goby</name>
    <dbReference type="NCBI Taxonomy" id="88201"/>
    <lineage>
        <taxon>Eukaryota</taxon>
        <taxon>Metazoa</taxon>
        <taxon>Chordata</taxon>
        <taxon>Craniata</taxon>
        <taxon>Vertebrata</taxon>
        <taxon>Euteleostomi</taxon>
        <taxon>Actinopterygii</taxon>
        <taxon>Neopterygii</taxon>
        <taxon>Teleostei</taxon>
        <taxon>Neoteleostei</taxon>
        <taxon>Acanthomorphata</taxon>
        <taxon>Gobiaria</taxon>
        <taxon>Gobiiformes</taxon>
        <taxon>Gobioidei</taxon>
        <taxon>Gobiidae</taxon>
        <taxon>Gobionellinae</taxon>
        <taxon>Mugilogobius</taxon>
    </lineage>
</organism>
<gene>
    <name evidence="2" type="ORF">WMY93_010017</name>
</gene>
<comment type="caution">
    <text evidence="2">The sequence shown here is derived from an EMBL/GenBank/DDBJ whole genome shotgun (WGS) entry which is preliminary data.</text>
</comment>
<protein>
    <submittedName>
        <fullName evidence="2">Uncharacterized protein</fullName>
    </submittedName>
</protein>
<feature type="compositionally biased region" description="Basic and acidic residues" evidence="1">
    <location>
        <begin position="86"/>
        <end position="104"/>
    </location>
</feature>
<dbReference type="AlphaFoldDB" id="A0AAW0PCG4"/>
<keyword evidence="3" id="KW-1185">Reference proteome</keyword>
<feature type="region of interest" description="Disordered" evidence="1">
    <location>
        <begin position="1"/>
        <end position="118"/>
    </location>
</feature>
<feature type="compositionally biased region" description="Low complexity" evidence="1">
    <location>
        <begin position="47"/>
        <end position="56"/>
    </location>
</feature>
<dbReference type="Proteomes" id="UP001460270">
    <property type="component" value="Unassembled WGS sequence"/>
</dbReference>
<accession>A0AAW0PCG4</accession>
<evidence type="ECO:0000256" key="1">
    <source>
        <dbReference type="SAM" id="MobiDB-lite"/>
    </source>
</evidence>
<name>A0AAW0PCG4_9GOBI</name>
<proteinExistence type="predicted"/>
<dbReference type="EMBL" id="JBBPFD010000007">
    <property type="protein sequence ID" value="KAK7918733.1"/>
    <property type="molecule type" value="Genomic_DNA"/>
</dbReference>
<evidence type="ECO:0000313" key="2">
    <source>
        <dbReference type="EMBL" id="KAK7918733.1"/>
    </source>
</evidence>
<reference evidence="3" key="1">
    <citation type="submission" date="2024-04" db="EMBL/GenBank/DDBJ databases">
        <title>Salinicola lusitanus LLJ914,a marine bacterium isolated from the Okinawa Trough.</title>
        <authorList>
            <person name="Li J."/>
        </authorList>
    </citation>
    <scope>NUCLEOTIDE SEQUENCE [LARGE SCALE GENOMIC DNA]</scope>
</reference>
<sequence>MGNFWPNRCSTAERPDRHSHRKEGAESNPDNIIHPWTLLTPPPPSTCPSTNQSPLPLLNPPPGPRPLPGAVAVETALPPPVAAGDRPLDDRVTERSPWKRRSLDEAEQLQGDLQATLI</sequence>
<feature type="compositionally biased region" description="Pro residues" evidence="1">
    <location>
        <begin position="57"/>
        <end position="67"/>
    </location>
</feature>